<name>A0A976MBU5_THEOR</name>
<feature type="compositionally biased region" description="Acidic residues" evidence="1">
    <location>
        <begin position="782"/>
        <end position="800"/>
    </location>
</feature>
<gene>
    <name evidence="3" type="ORF">MACK_002262</name>
</gene>
<feature type="chain" id="PRO_5037846175" evidence="2">
    <location>
        <begin position="20"/>
        <end position="800"/>
    </location>
</feature>
<dbReference type="EMBL" id="CP056070">
    <property type="protein sequence ID" value="UKK01448.2"/>
    <property type="molecule type" value="Genomic_DNA"/>
</dbReference>
<dbReference type="AlphaFoldDB" id="A0A976MBU5"/>
<dbReference type="Proteomes" id="UP000244811">
    <property type="component" value="Chromosome 3"/>
</dbReference>
<feature type="compositionally biased region" description="Acidic residues" evidence="1">
    <location>
        <begin position="599"/>
        <end position="609"/>
    </location>
</feature>
<protein>
    <submittedName>
        <fullName evidence="3">Uncharacterized protein</fullName>
    </submittedName>
</protein>
<keyword evidence="2" id="KW-0732">Signal</keyword>
<feature type="compositionally biased region" description="Polar residues" evidence="1">
    <location>
        <begin position="767"/>
        <end position="778"/>
    </location>
</feature>
<feature type="compositionally biased region" description="Basic and acidic residues" evidence="1">
    <location>
        <begin position="619"/>
        <end position="663"/>
    </location>
</feature>
<evidence type="ECO:0000313" key="3">
    <source>
        <dbReference type="EMBL" id="UKK01448.2"/>
    </source>
</evidence>
<feature type="compositionally biased region" description="Basic residues" evidence="1">
    <location>
        <begin position="756"/>
        <end position="766"/>
    </location>
</feature>
<feature type="compositionally biased region" description="Basic and acidic residues" evidence="1">
    <location>
        <begin position="685"/>
        <end position="700"/>
    </location>
</feature>
<evidence type="ECO:0000313" key="4">
    <source>
        <dbReference type="Proteomes" id="UP000244811"/>
    </source>
</evidence>
<evidence type="ECO:0000256" key="1">
    <source>
        <dbReference type="SAM" id="MobiDB-lite"/>
    </source>
</evidence>
<feature type="compositionally biased region" description="Low complexity" evidence="1">
    <location>
        <begin position="726"/>
        <end position="743"/>
    </location>
</feature>
<evidence type="ECO:0000256" key="2">
    <source>
        <dbReference type="SAM" id="SignalP"/>
    </source>
</evidence>
<proteinExistence type="predicted"/>
<feature type="signal peptide" evidence="2">
    <location>
        <begin position="1"/>
        <end position="19"/>
    </location>
</feature>
<feature type="region of interest" description="Disordered" evidence="1">
    <location>
        <begin position="599"/>
        <end position="800"/>
    </location>
</feature>
<reference evidence="3" key="1">
    <citation type="submission" date="2022-07" db="EMBL/GenBank/DDBJ databases">
        <title>Evaluation of T. orientalis genome assembly methods using nanopore sequencing and analysis of variation between genomes.</title>
        <authorList>
            <person name="Yam J."/>
            <person name="Micallef M.L."/>
            <person name="Liu M."/>
            <person name="Djordjevic S.P."/>
            <person name="Bogema D.R."/>
            <person name="Jenkins C."/>
        </authorList>
    </citation>
    <scope>NUCLEOTIDE SEQUENCE</scope>
    <source>
        <strain evidence="3">Goon Nure</strain>
    </source>
</reference>
<sequence length="800" mass="91975">MSLIAVIVVIFINLGCVASSTGVIDISDPKSRELFSGPTKIGNANFYKYTCKDNGSYSNVFDKNFQIFPLRAHTRLVNIVLACRENDVELLQLMYCDVKKDLRLNNLYYRKSEDNWNLIDQATYKSELFDLKNNCVSFQLNDEEHVGFKKVKSEEKDGYDSYVLEDEYEIDKVYENKLVVWESDPNYTFKSLDLAKKKDGTEQLRIQFSSYCAEVSQFYKISAGRWVLDIGKRTVDLRSLYTHGSERNEGHGGNREEESDSEVIESVLKEYDETNVYEEPVVISASDLCDVEMGFGEVEFNLSFTEGKNPEMTVRYYKTYEISNYEFLTLRGARLNSIKDRDWSILDRVEDNQWFYNAKLSFVPDHDVATVAFTSILMKEGACDSETKTCKTSPFGFKHFFHKKKGTVWSCLEQFPYYYEMNTLAEVGSQLMMKRMYESPPETPTHVPSTTYQDYSGKTPFTYEINNPFENRLTQELLHSEPDFIRLRPKEGRVMNAVMDGSSVLWEQTEVGNGVLMIYIYRSEANLLGHLVVDSKTNPHIFIRQYQGRWHIIDKDEYESLKDVPMEPKKPGFFQKKTIEYKPVDEYSLDPDAVIVQEPEESEDLEESQSESASESQSEESHSESPSESQSERPDGEDNSREIETNLEDSEKSSEFDDIKISDSRSGSSRFTVDAAYVYASSDTADDHGSHDASLEHTHNSSESSSHGHGHHHHHHHHHGHHIHSSHNQGNSNRNNSNSVQYSDLEFDSEDEFHTPRRPVKIKRSSIKQPTTTRSVTIELSDYSESEDDEGAEPFEGDEL</sequence>
<feature type="compositionally biased region" description="Basic residues" evidence="1">
    <location>
        <begin position="708"/>
        <end position="725"/>
    </location>
</feature>
<organism evidence="3 4">
    <name type="scientific">Theileria orientalis</name>
    <dbReference type="NCBI Taxonomy" id="68886"/>
    <lineage>
        <taxon>Eukaryota</taxon>
        <taxon>Sar</taxon>
        <taxon>Alveolata</taxon>
        <taxon>Apicomplexa</taxon>
        <taxon>Aconoidasida</taxon>
        <taxon>Piroplasmida</taxon>
        <taxon>Theileriidae</taxon>
        <taxon>Theileria</taxon>
    </lineage>
</organism>
<accession>A0A976MBU5</accession>